<dbReference type="AlphaFoldDB" id="A0A6S8S294"/>
<dbReference type="EMBL" id="HBIO01004161">
    <property type="protein sequence ID" value="CAE0458016.1"/>
    <property type="molecule type" value="Transcribed_RNA"/>
</dbReference>
<organism evidence="2">
    <name type="scientific">Chaetoceros debilis</name>
    <dbReference type="NCBI Taxonomy" id="122233"/>
    <lineage>
        <taxon>Eukaryota</taxon>
        <taxon>Sar</taxon>
        <taxon>Stramenopiles</taxon>
        <taxon>Ochrophyta</taxon>
        <taxon>Bacillariophyta</taxon>
        <taxon>Coscinodiscophyceae</taxon>
        <taxon>Chaetocerotophycidae</taxon>
        <taxon>Chaetocerotales</taxon>
        <taxon>Chaetocerotaceae</taxon>
        <taxon>Chaetoceros</taxon>
    </lineage>
</organism>
<dbReference type="EMBL" id="HBIO01004160">
    <property type="protein sequence ID" value="CAE0458015.1"/>
    <property type="molecule type" value="Transcribed_RNA"/>
</dbReference>
<sequence length="285" mass="32644">MAKSTEIQDESLIQRFIIFHLGLLPGESSEGFDESASIEEMCEHILYYKEHGNDPLVDNRCRFVTEEVIKFGGLCRAFYSLQSTIDCQMNINNGDPNIIRNSRTKEVYLSTCSLIFIPLESIEIYGVVAVAQLRRAGHQDFSQSKERTKGKELGLTTKQIRNKVQKAHDLFKLMNGGGIHRRLSNVDVSLHSINSDTPNNNISHASPSYGGMIQLYKYLKAMRKMKLRMDYEILTHSEAETLRNEIQTLTCQLSEFLKLLPIDALRLDLKQFYDSFLRDICFSEC</sequence>
<evidence type="ECO:0000313" key="1">
    <source>
        <dbReference type="EMBL" id="CAE0458015.1"/>
    </source>
</evidence>
<accession>A0A6S8S294</accession>
<gene>
    <name evidence="1" type="ORF">CDEB00056_LOCUS2856</name>
    <name evidence="2" type="ORF">CDEB00056_LOCUS2857</name>
</gene>
<name>A0A6S8S294_9STRA</name>
<protein>
    <submittedName>
        <fullName evidence="2">Uncharacterized protein</fullName>
    </submittedName>
</protein>
<reference evidence="2" key="1">
    <citation type="submission" date="2021-01" db="EMBL/GenBank/DDBJ databases">
        <authorList>
            <person name="Corre E."/>
            <person name="Pelletier E."/>
            <person name="Niang G."/>
            <person name="Scheremetjew M."/>
            <person name="Finn R."/>
            <person name="Kale V."/>
            <person name="Holt S."/>
            <person name="Cochrane G."/>
            <person name="Meng A."/>
            <person name="Brown T."/>
            <person name="Cohen L."/>
        </authorList>
    </citation>
    <scope>NUCLEOTIDE SEQUENCE</scope>
    <source>
        <strain evidence="2">MM31A-1</strain>
    </source>
</reference>
<evidence type="ECO:0000313" key="2">
    <source>
        <dbReference type="EMBL" id="CAE0458016.1"/>
    </source>
</evidence>
<proteinExistence type="predicted"/>